<feature type="region of interest" description="Disordered" evidence="4">
    <location>
        <begin position="143"/>
        <end position="310"/>
    </location>
</feature>
<feature type="compositionally biased region" description="Basic and acidic residues" evidence="4">
    <location>
        <begin position="253"/>
        <end position="266"/>
    </location>
</feature>
<dbReference type="GO" id="GO:0005634">
    <property type="term" value="C:nucleus"/>
    <property type="evidence" value="ECO:0007669"/>
    <property type="project" value="UniProtKB-UniRule"/>
</dbReference>
<reference evidence="6" key="1">
    <citation type="submission" date="2023-03" db="EMBL/GenBank/DDBJ databases">
        <title>Massive genome expansion in bonnet fungi (Mycena s.s.) driven by repeated elements and novel gene families across ecological guilds.</title>
        <authorList>
            <consortium name="Lawrence Berkeley National Laboratory"/>
            <person name="Harder C.B."/>
            <person name="Miyauchi S."/>
            <person name="Viragh M."/>
            <person name="Kuo A."/>
            <person name="Thoen E."/>
            <person name="Andreopoulos B."/>
            <person name="Lu D."/>
            <person name="Skrede I."/>
            <person name="Drula E."/>
            <person name="Henrissat B."/>
            <person name="Morin E."/>
            <person name="Kohler A."/>
            <person name="Barry K."/>
            <person name="LaButti K."/>
            <person name="Morin E."/>
            <person name="Salamov A."/>
            <person name="Lipzen A."/>
            <person name="Mereny Z."/>
            <person name="Hegedus B."/>
            <person name="Baldrian P."/>
            <person name="Stursova M."/>
            <person name="Weitz H."/>
            <person name="Taylor A."/>
            <person name="Grigoriev I.V."/>
            <person name="Nagy L.G."/>
            <person name="Martin F."/>
            <person name="Kauserud H."/>
        </authorList>
    </citation>
    <scope>NUCLEOTIDE SEQUENCE</scope>
    <source>
        <strain evidence="6">CBHHK173m</strain>
    </source>
</reference>
<evidence type="ECO:0000259" key="5">
    <source>
        <dbReference type="PROSITE" id="PS50118"/>
    </source>
</evidence>
<evidence type="ECO:0000256" key="1">
    <source>
        <dbReference type="ARBA" id="ARBA00023125"/>
    </source>
</evidence>
<feature type="compositionally biased region" description="Basic and acidic residues" evidence="4">
    <location>
        <begin position="160"/>
        <end position="172"/>
    </location>
</feature>
<feature type="domain" description="HMG box" evidence="5">
    <location>
        <begin position="67"/>
        <end position="140"/>
    </location>
</feature>
<evidence type="ECO:0000313" key="7">
    <source>
        <dbReference type="Proteomes" id="UP001222325"/>
    </source>
</evidence>
<dbReference type="PROSITE" id="PS50118">
    <property type="entry name" value="HMG_BOX_2"/>
    <property type="match status" value="1"/>
</dbReference>
<evidence type="ECO:0000256" key="3">
    <source>
        <dbReference type="PROSITE-ProRule" id="PRU00267"/>
    </source>
</evidence>
<dbReference type="InterPro" id="IPR050140">
    <property type="entry name" value="SRY-related_HMG-box_TF-like"/>
</dbReference>
<dbReference type="CDD" id="cd01389">
    <property type="entry name" value="HMG-box_ROX1-like"/>
    <property type="match status" value="1"/>
</dbReference>
<dbReference type="InterPro" id="IPR036910">
    <property type="entry name" value="HMG_box_dom_sf"/>
</dbReference>
<comment type="caution">
    <text evidence="6">The sequence shown here is derived from an EMBL/GenBank/DDBJ whole genome shotgun (WGS) entry which is preliminary data.</text>
</comment>
<feature type="compositionally biased region" description="Pro residues" evidence="4">
    <location>
        <begin position="242"/>
        <end position="252"/>
    </location>
</feature>
<dbReference type="AlphaFoldDB" id="A0AAD6XNE4"/>
<keyword evidence="1 3" id="KW-0238">DNA-binding</keyword>
<protein>
    <recommendedName>
        <fullName evidence="5">HMG box domain-containing protein</fullName>
    </recommendedName>
</protein>
<feature type="DNA-binding region" description="HMG box" evidence="3">
    <location>
        <begin position="67"/>
        <end position="140"/>
    </location>
</feature>
<evidence type="ECO:0000313" key="6">
    <source>
        <dbReference type="EMBL" id="KAJ7083300.1"/>
    </source>
</evidence>
<evidence type="ECO:0000256" key="2">
    <source>
        <dbReference type="ARBA" id="ARBA00023163"/>
    </source>
</evidence>
<dbReference type="GO" id="GO:0001228">
    <property type="term" value="F:DNA-binding transcription activator activity, RNA polymerase II-specific"/>
    <property type="evidence" value="ECO:0007669"/>
    <property type="project" value="TreeGrafter"/>
</dbReference>
<dbReference type="Proteomes" id="UP001222325">
    <property type="component" value="Unassembled WGS sequence"/>
</dbReference>
<proteinExistence type="predicted"/>
<dbReference type="PANTHER" id="PTHR10270:SF161">
    <property type="entry name" value="SEX-DETERMINING REGION Y PROTEIN"/>
    <property type="match status" value="1"/>
</dbReference>
<name>A0AAD6XNE4_9AGAR</name>
<dbReference type="GO" id="GO:0030154">
    <property type="term" value="P:cell differentiation"/>
    <property type="evidence" value="ECO:0007669"/>
    <property type="project" value="TreeGrafter"/>
</dbReference>
<accession>A0AAD6XNE4</accession>
<dbReference type="EMBL" id="JARJCN010000041">
    <property type="protein sequence ID" value="KAJ7083300.1"/>
    <property type="molecule type" value="Genomic_DNA"/>
</dbReference>
<feature type="compositionally biased region" description="Pro residues" evidence="4">
    <location>
        <begin position="300"/>
        <end position="310"/>
    </location>
</feature>
<feature type="compositionally biased region" description="Pro residues" evidence="4">
    <location>
        <begin position="213"/>
        <end position="223"/>
    </location>
</feature>
<dbReference type="PANTHER" id="PTHR10270">
    <property type="entry name" value="SOX TRANSCRIPTION FACTOR"/>
    <property type="match status" value="1"/>
</dbReference>
<evidence type="ECO:0000256" key="4">
    <source>
        <dbReference type="SAM" id="MobiDB-lite"/>
    </source>
</evidence>
<dbReference type="GO" id="GO:0000978">
    <property type="term" value="F:RNA polymerase II cis-regulatory region sequence-specific DNA binding"/>
    <property type="evidence" value="ECO:0007669"/>
    <property type="project" value="TreeGrafter"/>
</dbReference>
<dbReference type="InterPro" id="IPR009071">
    <property type="entry name" value="HMG_box_dom"/>
</dbReference>
<feature type="compositionally biased region" description="Basic residues" evidence="4">
    <location>
        <begin position="181"/>
        <end position="197"/>
    </location>
</feature>
<organism evidence="6 7">
    <name type="scientific">Mycena belliarum</name>
    <dbReference type="NCBI Taxonomy" id="1033014"/>
    <lineage>
        <taxon>Eukaryota</taxon>
        <taxon>Fungi</taxon>
        <taxon>Dikarya</taxon>
        <taxon>Basidiomycota</taxon>
        <taxon>Agaricomycotina</taxon>
        <taxon>Agaricomycetes</taxon>
        <taxon>Agaricomycetidae</taxon>
        <taxon>Agaricales</taxon>
        <taxon>Marasmiineae</taxon>
        <taxon>Mycenaceae</taxon>
        <taxon>Mycena</taxon>
    </lineage>
</organism>
<gene>
    <name evidence="6" type="ORF">B0H15DRAFT_850527</name>
</gene>
<feature type="compositionally biased region" description="Pro residues" evidence="4">
    <location>
        <begin position="47"/>
        <end position="61"/>
    </location>
</feature>
<dbReference type="Pfam" id="PF00505">
    <property type="entry name" value="HMG_box"/>
    <property type="match status" value="1"/>
</dbReference>
<sequence length="391" mass="41543">MPVVRSVIPYRKSRRLRKTSDADQYDDEDGLWEPYDEALLDALPTLPANPSPSPSPSPAPDASPAHIPRPRNAFICFRSAYVKASKAAAARPGAGALDQTVLSRGAADVWRSMDLAARLPYAQEASAEKAAHARMYPGYRYAPGSAAGVARKNKKARAVPRREVEEEVRRYETNPPAARPVPKKRSPAARPRARRRSVASPPAPEEPTADAVPPSPSPSPAPTPAIELPTCTLSPTAEPEPEAPAPTPTPAPEPKREPTPDLHPELIRSILRASYDADRPTQFGAPPPPAPVLFAGPSRSPSPAPAPAPAPFLAAYARSPSPPPAPAPAVEAPVPAPWDSWAFAPLELLGDEDTYALSFDAPPADFGFFAPWDADALPSSYPALSDVFLSA</sequence>
<dbReference type="Gene3D" id="1.10.30.10">
    <property type="entry name" value="High mobility group box domain"/>
    <property type="match status" value="1"/>
</dbReference>
<keyword evidence="3" id="KW-0539">Nucleus</keyword>
<feature type="region of interest" description="Disordered" evidence="4">
    <location>
        <begin position="43"/>
        <end position="66"/>
    </location>
</feature>
<dbReference type="SUPFAM" id="SSF47095">
    <property type="entry name" value="HMG-box"/>
    <property type="match status" value="1"/>
</dbReference>
<keyword evidence="7" id="KW-1185">Reference proteome</keyword>
<keyword evidence="2" id="KW-0804">Transcription</keyword>
<dbReference type="SMART" id="SM00398">
    <property type="entry name" value="HMG"/>
    <property type="match status" value="1"/>
</dbReference>